<accession>A0AAV4AE99</accession>
<dbReference type="EMBL" id="BLXT01003739">
    <property type="protein sequence ID" value="GFO04574.1"/>
    <property type="molecule type" value="Genomic_DNA"/>
</dbReference>
<evidence type="ECO:0000313" key="1">
    <source>
        <dbReference type="EMBL" id="GFO04574.1"/>
    </source>
</evidence>
<dbReference type="AlphaFoldDB" id="A0AAV4AE99"/>
<sequence length="107" mass="11277">MVSSDRALIARGYVSSFLPIGPMYKLVSGGMGAASGVLGWTGIGARSIGTPYFAKRSWATLSTDAFLILRRCVASSSTIDFNGAPSPFEGTSPGPRRCTPVCLRQLM</sequence>
<organism evidence="1 2">
    <name type="scientific">Plakobranchus ocellatus</name>
    <dbReference type="NCBI Taxonomy" id="259542"/>
    <lineage>
        <taxon>Eukaryota</taxon>
        <taxon>Metazoa</taxon>
        <taxon>Spiralia</taxon>
        <taxon>Lophotrochozoa</taxon>
        <taxon>Mollusca</taxon>
        <taxon>Gastropoda</taxon>
        <taxon>Heterobranchia</taxon>
        <taxon>Euthyneura</taxon>
        <taxon>Panpulmonata</taxon>
        <taxon>Sacoglossa</taxon>
        <taxon>Placobranchoidea</taxon>
        <taxon>Plakobranchidae</taxon>
        <taxon>Plakobranchus</taxon>
    </lineage>
</organism>
<protein>
    <submittedName>
        <fullName evidence="1">Uncharacterized protein</fullName>
    </submittedName>
</protein>
<keyword evidence="2" id="KW-1185">Reference proteome</keyword>
<comment type="caution">
    <text evidence="1">The sequence shown here is derived from an EMBL/GenBank/DDBJ whole genome shotgun (WGS) entry which is preliminary data.</text>
</comment>
<dbReference type="Proteomes" id="UP000735302">
    <property type="component" value="Unassembled WGS sequence"/>
</dbReference>
<evidence type="ECO:0000313" key="2">
    <source>
        <dbReference type="Proteomes" id="UP000735302"/>
    </source>
</evidence>
<reference evidence="1 2" key="1">
    <citation type="journal article" date="2021" name="Elife">
        <title>Chloroplast acquisition without the gene transfer in kleptoplastic sea slugs, Plakobranchus ocellatus.</title>
        <authorList>
            <person name="Maeda T."/>
            <person name="Takahashi S."/>
            <person name="Yoshida T."/>
            <person name="Shimamura S."/>
            <person name="Takaki Y."/>
            <person name="Nagai Y."/>
            <person name="Toyoda A."/>
            <person name="Suzuki Y."/>
            <person name="Arimoto A."/>
            <person name="Ishii H."/>
            <person name="Satoh N."/>
            <person name="Nishiyama T."/>
            <person name="Hasebe M."/>
            <person name="Maruyama T."/>
            <person name="Minagawa J."/>
            <person name="Obokata J."/>
            <person name="Shigenobu S."/>
        </authorList>
    </citation>
    <scope>NUCLEOTIDE SEQUENCE [LARGE SCALE GENOMIC DNA]</scope>
</reference>
<proteinExistence type="predicted"/>
<gene>
    <name evidence="1" type="ORF">PoB_003107900</name>
</gene>
<name>A0AAV4AE99_9GAST</name>